<accession>A0A212ETC0</accession>
<keyword evidence="2" id="KW-0732">Signal</keyword>
<organism evidence="3 4">
    <name type="scientific">Danaus plexippus plexippus</name>
    <dbReference type="NCBI Taxonomy" id="278856"/>
    <lineage>
        <taxon>Eukaryota</taxon>
        <taxon>Metazoa</taxon>
        <taxon>Ecdysozoa</taxon>
        <taxon>Arthropoda</taxon>
        <taxon>Hexapoda</taxon>
        <taxon>Insecta</taxon>
        <taxon>Pterygota</taxon>
        <taxon>Neoptera</taxon>
        <taxon>Endopterygota</taxon>
        <taxon>Lepidoptera</taxon>
        <taxon>Glossata</taxon>
        <taxon>Ditrysia</taxon>
        <taxon>Papilionoidea</taxon>
        <taxon>Nymphalidae</taxon>
        <taxon>Danainae</taxon>
        <taxon>Danaini</taxon>
        <taxon>Danaina</taxon>
        <taxon>Danaus</taxon>
        <taxon>Danaus</taxon>
    </lineage>
</organism>
<feature type="region of interest" description="Disordered" evidence="1">
    <location>
        <begin position="31"/>
        <end position="64"/>
    </location>
</feature>
<dbReference type="Proteomes" id="UP000007151">
    <property type="component" value="Unassembled WGS sequence"/>
</dbReference>
<proteinExistence type="predicted"/>
<name>A0A212ETC0_DANPL</name>
<feature type="compositionally biased region" description="Basic and acidic residues" evidence="1">
    <location>
        <begin position="43"/>
        <end position="53"/>
    </location>
</feature>
<reference evidence="3 4" key="1">
    <citation type="journal article" date="2011" name="Cell">
        <title>The monarch butterfly genome yields insights into long-distance migration.</title>
        <authorList>
            <person name="Zhan S."/>
            <person name="Merlin C."/>
            <person name="Boore J.L."/>
            <person name="Reppert S.M."/>
        </authorList>
    </citation>
    <scope>NUCLEOTIDE SEQUENCE [LARGE SCALE GENOMIC DNA]</scope>
    <source>
        <strain evidence="3">F-2</strain>
    </source>
</reference>
<feature type="chain" id="PRO_5011111155" description="Secreted protein" evidence="2">
    <location>
        <begin position="29"/>
        <end position="99"/>
    </location>
</feature>
<evidence type="ECO:0000313" key="4">
    <source>
        <dbReference type="Proteomes" id="UP000007151"/>
    </source>
</evidence>
<protein>
    <recommendedName>
        <fullName evidence="5">Secreted protein</fullName>
    </recommendedName>
</protein>
<dbReference type="EMBL" id="AGBW02012613">
    <property type="protein sequence ID" value="OWR44719.1"/>
    <property type="molecule type" value="Genomic_DNA"/>
</dbReference>
<keyword evidence="4" id="KW-1185">Reference proteome</keyword>
<dbReference type="InParanoid" id="A0A212ETC0"/>
<evidence type="ECO:0000256" key="1">
    <source>
        <dbReference type="SAM" id="MobiDB-lite"/>
    </source>
</evidence>
<gene>
    <name evidence="3" type="ORF">KGM_202820</name>
</gene>
<dbReference type="KEGG" id="dpl:KGM_202820"/>
<feature type="signal peptide" evidence="2">
    <location>
        <begin position="1"/>
        <end position="28"/>
    </location>
</feature>
<dbReference type="AlphaFoldDB" id="A0A212ETC0"/>
<evidence type="ECO:0008006" key="5">
    <source>
        <dbReference type="Google" id="ProtNLM"/>
    </source>
</evidence>
<evidence type="ECO:0000256" key="2">
    <source>
        <dbReference type="SAM" id="SignalP"/>
    </source>
</evidence>
<evidence type="ECO:0000313" key="3">
    <source>
        <dbReference type="EMBL" id="OWR44719.1"/>
    </source>
</evidence>
<comment type="caution">
    <text evidence="3">The sequence shown here is derived from an EMBL/GenBank/DDBJ whole genome shotgun (WGS) entry which is preliminary data.</text>
</comment>
<sequence>MVPGACWSTLTVSAVVVVWCAARGGSLAARGDRTGQGVKVSRARGDKGGESRVNHAGRRPRSWTPPPCCTLAPKFRTTWFHLVIELPAERLNKGGSNWF</sequence>